<reference evidence="1" key="1">
    <citation type="submission" date="2021-06" db="EMBL/GenBank/DDBJ databases">
        <authorList>
            <person name="Kallberg Y."/>
            <person name="Tangrot J."/>
            <person name="Rosling A."/>
        </authorList>
    </citation>
    <scope>NUCLEOTIDE SEQUENCE</scope>
    <source>
        <strain evidence="1">MA461A</strain>
    </source>
</reference>
<sequence length="73" mass="8586">MAFNKLNDIDNSRIKALKFHKPVILSAIYEELKLLEQRIERFNDSASSKLEVVRKILVLVLMTMKFIPYLHVI</sequence>
<organism evidence="1 2">
    <name type="scientific">Racocetra persica</name>
    <dbReference type="NCBI Taxonomy" id="160502"/>
    <lineage>
        <taxon>Eukaryota</taxon>
        <taxon>Fungi</taxon>
        <taxon>Fungi incertae sedis</taxon>
        <taxon>Mucoromycota</taxon>
        <taxon>Glomeromycotina</taxon>
        <taxon>Glomeromycetes</taxon>
        <taxon>Diversisporales</taxon>
        <taxon>Gigasporaceae</taxon>
        <taxon>Racocetra</taxon>
    </lineage>
</organism>
<dbReference type="EMBL" id="CAJVQC010072638">
    <property type="protein sequence ID" value="CAG8811634.1"/>
    <property type="molecule type" value="Genomic_DNA"/>
</dbReference>
<keyword evidence="2" id="KW-1185">Reference proteome</keyword>
<evidence type="ECO:0000313" key="1">
    <source>
        <dbReference type="EMBL" id="CAG8811634.1"/>
    </source>
</evidence>
<comment type="caution">
    <text evidence="1">The sequence shown here is derived from an EMBL/GenBank/DDBJ whole genome shotgun (WGS) entry which is preliminary data.</text>
</comment>
<protein>
    <submittedName>
        <fullName evidence="1">3958_t:CDS:1</fullName>
    </submittedName>
</protein>
<accession>A0ACA9RVJ6</accession>
<feature type="non-terminal residue" evidence="1">
    <location>
        <position position="73"/>
    </location>
</feature>
<dbReference type="Proteomes" id="UP000789920">
    <property type="component" value="Unassembled WGS sequence"/>
</dbReference>
<evidence type="ECO:0000313" key="2">
    <source>
        <dbReference type="Proteomes" id="UP000789920"/>
    </source>
</evidence>
<name>A0ACA9RVJ6_9GLOM</name>
<gene>
    <name evidence="1" type="ORF">RPERSI_LOCUS23358</name>
</gene>
<proteinExistence type="predicted"/>